<proteinExistence type="predicted"/>
<dbReference type="GO" id="GO:0015074">
    <property type="term" value="P:DNA integration"/>
    <property type="evidence" value="ECO:0007669"/>
    <property type="project" value="InterPro"/>
</dbReference>
<dbReference type="Gene3D" id="1.10.150.130">
    <property type="match status" value="1"/>
</dbReference>
<dbReference type="EMBL" id="OFSQ01000003">
    <property type="protein sequence ID" value="SOY43808.1"/>
    <property type="molecule type" value="Genomic_DNA"/>
</dbReference>
<dbReference type="Pfam" id="PF20172">
    <property type="entry name" value="DUF6538"/>
    <property type="match status" value="1"/>
</dbReference>
<comment type="caution">
    <text evidence="5">The sequence shown here is derived from an EMBL/GenBank/DDBJ whole genome shotgun (WGS) entry which is preliminary data.</text>
</comment>
<evidence type="ECO:0000256" key="3">
    <source>
        <dbReference type="SAM" id="MobiDB-lite"/>
    </source>
</evidence>
<sequence>MHITRRNGVYYFRKKIPVDLVAAYGKREIIYSLRTKERATAARLALRAAVHLDDEFCLKRGIPTFEHPAVPLPQPAASASAESSTFGSAPTNRSGAKLSTLIPVWRRDRQPTAKTVDAVTRAVREANDPDIHAITRQSIVALRDGWIEAGNSIATTNKKLGFIRLLLGIAKGRGMIESNPAEGAELPPPKRAVELRKPYTTGQAQTVLDATAGMRESDPAMYWLPRLAKWTGARLNELHQLRRCDLIERDGVQGIRITDEGEHAPGIPMTLKNAGSRRWVPLHQELSHFWSWAQALPEGPLLPVKADKYGNVSAAFSKRYGKLLRNVCKIKDKDVAFHSWRHLFADKCRAAAVAADVRMALMGHSEGGTAGAYGAGDGLAARLLSDAVNRLSSVDPMGEKS</sequence>
<feature type="region of interest" description="Disordered" evidence="3">
    <location>
        <begin position="69"/>
        <end position="94"/>
    </location>
</feature>
<feature type="compositionally biased region" description="Low complexity" evidence="3">
    <location>
        <begin position="75"/>
        <end position="89"/>
    </location>
</feature>
<evidence type="ECO:0000256" key="1">
    <source>
        <dbReference type="ARBA" id="ARBA00023125"/>
    </source>
</evidence>
<gene>
    <name evidence="5" type="ORF">CBM2587_A110023</name>
</gene>
<evidence type="ECO:0000259" key="4">
    <source>
        <dbReference type="PROSITE" id="PS51898"/>
    </source>
</evidence>
<dbReference type="GO" id="GO:0003677">
    <property type="term" value="F:DNA binding"/>
    <property type="evidence" value="ECO:0007669"/>
    <property type="project" value="UniProtKB-KW"/>
</dbReference>
<dbReference type="Proteomes" id="UP000256780">
    <property type="component" value="Chromosome CBM2587_a"/>
</dbReference>
<dbReference type="InterPro" id="IPR010998">
    <property type="entry name" value="Integrase_recombinase_N"/>
</dbReference>
<dbReference type="AlphaFoldDB" id="A0A375BFY0"/>
<dbReference type="PROSITE" id="PS51898">
    <property type="entry name" value="TYR_RECOMBINASE"/>
    <property type="match status" value="1"/>
</dbReference>
<dbReference type="Gene3D" id="1.10.443.10">
    <property type="entry name" value="Intergrase catalytic core"/>
    <property type="match status" value="1"/>
</dbReference>
<accession>A0A375BFY0</accession>
<dbReference type="RefSeq" id="WP_147310413.1">
    <property type="nucleotide sequence ID" value="NZ_LT976853.1"/>
</dbReference>
<dbReference type="InterPro" id="IPR046668">
    <property type="entry name" value="DUF6538"/>
</dbReference>
<organism evidence="5">
    <name type="scientific">Cupriavidus taiwanensis</name>
    <dbReference type="NCBI Taxonomy" id="164546"/>
    <lineage>
        <taxon>Bacteria</taxon>
        <taxon>Pseudomonadati</taxon>
        <taxon>Pseudomonadota</taxon>
        <taxon>Betaproteobacteria</taxon>
        <taxon>Burkholderiales</taxon>
        <taxon>Burkholderiaceae</taxon>
        <taxon>Cupriavidus</taxon>
    </lineage>
</organism>
<keyword evidence="2" id="KW-0233">DNA recombination</keyword>
<evidence type="ECO:0000256" key="2">
    <source>
        <dbReference type="ARBA" id="ARBA00023172"/>
    </source>
</evidence>
<dbReference type="InterPro" id="IPR013762">
    <property type="entry name" value="Integrase-like_cat_sf"/>
</dbReference>
<dbReference type="InterPro" id="IPR002104">
    <property type="entry name" value="Integrase_catalytic"/>
</dbReference>
<dbReference type="GO" id="GO:0006310">
    <property type="term" value="P:DNA recombination"/>
    <property type="evidence" value="ECO:0007669"/>
    <property type="project" value="UniProtKB-KW"/>
</dbReference>
<keyword evidence="1" id="KW-0238">DNA-binding</keyword>
<dbReference type="OrthoDB" id="9784724at2"/>
<dbReference type="InterPro" id="IPR011010">
    <property type="entry name" value="DNA_brk_join_enz"/>
</dbReference>
<feature type="domain" description="Tyr recombinase" evidence="4">
    <location>
        <begin position="194"/>
        <end position="389"/>
    </location>
</feature>
<dbReference type="SUPFAM" id="SSF56349">
    <property type="entry name" value="DNA breaking-rejoining enzymes"/>
    <property type="match status" value="1"/>
</dbReference>
<name>A0A375BFY0_9BURK</name>
<reference evidence="5" key="1">
    <citation type="submission" date="2018-01" db="EMBL/GenBank/DDBJ databases">
        <authorList>
            <person name="Clerissi C."/>
        </authorList>
    </citation>
    <scope>NUCLEOTIDE SEQUENCE</scope>
    <source>
        <strain evidence="5">Cupriavidus sp. LMG 19464</strain>
    </source>
</reference>
<evidence type="ECO:0000313" key="5">
    <source>
        <dbReference type="EMBL" id="SOY43808.1"/>
    </source>
</evidence>
<protein>
    <recommendedName>
        <fullName evidence="4">Tyr recombinase domain-containing protein</fullName>
    </recommendedName>
</protein>